<dbReference type="Proteomes" id="UP001289374">
    <property type="component" value="Unassembled WGS sequence"/>
</dbReference>
<evidence type="ECO:0000313" key="1">
    <source>
        <dbReference type="EMBL" id="KAK4382718.1"/>
    </source>
</evidence>
<accession>A0AAE1VW58</accession>
<protein>
    <submittedName>
        <fullName evidence="1">Uncharacterized protein</fullName>
    </submittedName>
</protein>
<sequence length="61" mass="6900">MVFGSKVWVLKQMWFCCCGGQNCLKENMEGGNKWPCLAFCLHISFAVNDPCFQIKAVLLVL</sequence>
<name>A0AAE1VW58_9LAMI</name>
<evidence type="ECO:0000313" key="2">
    <source>
        <dbReference type="Proteomes" id="UP001289374"/>
    </source>
</evidence>
<dbReference type="AlphaFoldDB" id="A0AAE1VW58"/>
<reference evidence="1" key="1">
    <citation type="submission" date="2020-06" db="EMBL/GenBank/DDBJ databases">
        <authorList>
            <person name="Li T."/>
            <person name="Hu X."/>
            <person name="Zhang T."/>
            <person name="Song X."/>
            <person name="Zhang H."/>
            <person name="Dai N."/>
            <person name="Sheng W."/>
            <person name="Hou X."/>
            <person name="Wei L."/>
        </authorList>
    </citation>
    <scope>NUCLEOTIDE SEQUENCE</scope>
    <source>
        <strain evidence="1">K16</strain>
        <tissue evidence="1">Leaf</tissue>
    </source>
</reference>
<proteinExistence type="predicted"/>
<reference evidence="1" key="2">
    <citation type="journal article" date="2024" name="Plant">
        <title>Genomic evolution and insights into agronomic trait innovations of Sesamum species.</title>
        <authorList>
            <person name="Miao H."/>
            <person name="Wang L."/>
            <person name="Qu L."/>
            <person name="Liu H."/>
            <person name="Sun Y."/>
            <person name="Le M."/>
            <person name="Wang Q."/>
            <person name="Wei S."/>
            <person name="Zheng Y."/>
            <person name="Lin W."/>
            <person name="Duan Y."/>
            <person name="Cao H."/>
            <person name="Xiong S."/>
            <person name="Wang X."/>
            <person name="Wei L."/>
            <person name="Li C."/>
            <person name="Ma Q."/>
            <person name="Ju M."/>
            <person name="Zhao R."/>
            <person name="Li G."/>
            <person name="Mu C."/>
            <person name="Tian Q."/>
            <person name="Mei H."/>
            <person name="Zhang T."/>
            <person name="Gao T."/>
            <person name="Zhang H."/>
        </authorList>
    </citation>
    <scope>NUCLEOTIDE SEQUENCE</scope>
    <source>
        <strain evidence="1">K16</strain>
    </source>
</reference>
<gene>
    <name evidence="1" type="ORF">Sango_2725600</name>
</gene>
<dbReference type="EMBL" id="JACGWL010000653">
    <property type="protein sequence ID" value="KAK4382718.1"/>
    <property type="molecule type" value="Genomic_DNA"/>
</dbReference>
<organism evidence="1 2">
    <name type="scientific">Sesamum angolense</name>
    <dbReference type="NCBI Taxonomy" id="2727404"/>
    <lineage>
        <taxon>Eukaryota</taxon>
        <taxon>Viridiplantae</taxon>
        <taxon>Streptophyta</taxon>
        <taxon>Embryophyta</taxon>
        <taxon>Tracheophyta</taxon>
        <taxon>Spermatophyta</taxon>
        <taxon>Magnoliopsida</taxon>
        <taxon>eudicotyledons</taxon>
        <taxon>Gunneridae</taxon>
        <taxon>Pentapetalae</taxon>
        <taxon>asterids</taxon>
        <taxon>lamiids</taxon>
        <taxon>Lamiales</taxon>
        <taxon>Pedaliaceae</taxon>
        <taxon>Sesamum</taxon>
    </lineage>
</organism>
<keyword evidence="2" id="KW-1185">Reference proteome</keyword>
<comment type="caution">
    <text evidence="1">The sequence shown here is derived from an EMBL/GenBank/DDBJ whole genome shotgun (WGS) entry which is preliminary data.</text>
</comment>